<sequence>MSSQPMSSHMFLSSSPHHTHQYGENNHIEYKKVKVSVENLQERILQFQFQLVRTNEEGKLQSIATETREILHFIMSAIRATDSTITEEERGSYINMGVIMFKLLAHTRDIVSGKGEYMLFYVMLSEWAKIDILFFDFVIKSLVYDWTGSGEDKDNHSHPLGSWKDMKYFLTFMKKSLIDDETIWNDKEQMLANNALYSQLVNRIVVLINEQLRIDSVALAQPDSSFSLVARWIPREKSKKFGWMYYYLAMNYSQHQIPCDSTHPSYERAVTRAFMIYRKLISEINRRLDTTQIKQCDHRWAEIDFNNVTSITMNKQSKSFLNVKQDGKTSRYEEDGDRNECSINYDQYMRDVAAGDKKIKGARVSIIDFVKSAIDVTEKDVAVDSPLVATINEQWKDNARHTGNLTKIIAMCDVSGSMTEDNCNPLYSAIGLSIRVAEKSALGPRIMTFSEVPSWIQLGTEDSDTFVKQVAKVRRAHWGMTTNFYAAIDLIRQGIEENKLPREVAEDLAIVIFSDMQVNNSSSEMGGTLNRNTMFQNIKLMFSKMGERLYGEPIHPPHIIFWNLRKTTGFPAISTDANVSIMSGFSPALLNVFCDKGIDGLRQYTPWRSFIETLSNSRYTAFEAAFNSVAT</sequence>
<dbReference type="PANTHER" id="PTHR31373">
    <property type="entry name" value="OS06G0652100 PROTEIN"/>
    <property type="match status" value="1"/>
</dbReference>
<feature type="domain" description="DUF2828" evidence="2">
    <location>
        <begin position="189"/>
        <end position="397"/>
    </location>
</feature>
<evidence type="ECO:0000259" key="2">
    <source>
        <dbReference type="Pfam" id="PF11443"/>
    </source>
</evidence>
<evidence type="ECO:0000256" key="1">
    <source>
        <dbReference type="SAM" id="MobiDB-lite"/>
    </source>
</evidence>
<reference evidence="4" key="1">
    <citation type="journal article" date="2020" name="Nature">
        <title>Giant virus diversity and host interactions through global metagenomics.</title>
        <authorList>
            <person name="Schulz F."/>
            <person name="Roux S."/>
            <person name="Paez-Espino D."/>
            <person name="Jungbluth S."/>
            <person name="Walsh D.A."/>
            <person name="Denef V.J."/>
            <person name="McMahon K.D."/>
            <person name="Konstantinidis K.T."/>
            <person name="Eloe-Fadrosh E.A."/>
            <person name="Kyrpides N.C."/>
            <person name="Woyke T."/>
        </authorList>
    </citation>
    <scope>NUCLEOTIDE SEQUENCE</scope>
    <source>
        <strain evidence="4">GVMAG-M-3300009161-34</strain>
    </source>
</reference>
<name>A0A6C0F0J9_9ZZZZ</name>
<dbReference type="SUPFAM" id="SSF53300">
    <property type="entry name" value="vWA-like"/>
    <property type="match status" value="1"/>
</dbReference>
<evidence type="ECO:0000259" key="3">
    <source>
        <dbReference type="Pfam" id="PF25043"/>
    </source>
</evidence>
<dbReference type="Pfam" id="PF25043">
    <property type="entry name" value="DUF7788"/>
    <property type="match status" value="1"/>
</dbReference>
<dbReference type="InterPro" id="IPR011205">
    <property type="entry name" value="UCP015417_vWA"/>
</dbReference>
<accession>A0A6C0F0J9</accession>
<evidence type="ECO:0000313" key="4">
    <source>
        <dbReference type="EMBL" id="QHT32955.1"/>
    </source>
</evidence>
<dbReference type="Pfam" id="PF11443">
    <property type="entry name" value="DUF2828"/>
    <property type="match status" value="1"/>
</dbReference>
<organism evidence="4">
    <name type="scientific">viral metagenome</name>
    <dbReference type="NCBI Taxonomy" id="1070528"/>
    <lineage>
        <taxon>unclassified sequences</taxon>
        <taxon>metagenomes</taxon>
        <taxon>organismal metagenomes</taxon>
    </lineage>
</organism>
<protein>
    <recommendedName>
        <fullName evidence="5">VWFA domain-containing protein</fullName>
    </recommendedName>
</protein>
<dbReference type="AlphaFoldDB" id="A0A6C0F0J9"/>
<dbReference type="InterPro" id="IPR036465">
    <property type="entry name" value="vWFA_dom_sf"/>
</dbReference>
<evidence type="ECO:0008006" key="5">
    <source>
        <dbReference type="Google" id="ProtNLM"/>
    </source>
</evidence>
<dbReference type="Gene3D" id="3.40.50.410">
    <property type="entry name" value="von Willebrand factor, type A domain"/>
    <property type="match status" value="1"/>
</dbReference>
<dbReference type="InterPro" id="IPR056690">
    <property type="entry name" value="DUF7788"/>
</dbReference>
<proteinExistence type="predicted"/>
<dbReference type="InterPro" id="IPR058580">
    <property type="entry name" value="DUF2828"/>
</dbReference>
<dbReference type="PANTHER" id="PTHR31373:SF27">
    <property type="entry name" value="TROVE DOMAIN-CONTAINING PROTEIN"/>
    <property type="match status" value="1"/>
</dbReference>
<feature type="region of interest" description="Disordered" evidence="1">
    <location>
        <begin position="1"/>
        <end position="22"/>
    </location>
</feature>
<feature type="domain" description="DUF7788" evidence="3">
    <location>
        <begin position="409"/>
        <end position="597"/>
    </location>
</feature>
<dbReference type="EMBL" id="MN738956">
    <property type="protein sequence ID" value="QHT32955.1"/>
    <property type="molecule type" value="Genomic_DNA"/>
</dbReference>
<feature type="compositionally biased region" description="Polar residues" evidence="1">
    <location>
        <begin position="1"/>
        <end position="16"/>
    </location>
</feature>